<protein>
    <submittedName>
        <fullName evidence="1">Uncharacterized protein</fullName>
    </submittedName>
</protein>
<dbReference type="EMBL" id="UNQJ01000001">
    <property type="protein sequence ID" value="SYZ32516.1"/>
    <property type="molecule type" value="Genomic_DNA"/>
</dbReference>
<evidence type="ECO:0000313" key="2">
    <source>
        <dbReference type="Proteomes" id="UP000263928"/>
    </source>
</evidence>
<dbReference type="Pfam" id="PF20176">
    <property type="entry name" value="DUF6541"/>
    <property type="match status" value="1"/>
</dbReference>
<evidence type="ECO:0000313" key="1">
    <source>
        <dbReference type="EMBL" id="SYZ32516.1"/>
    </source>
</evidence>
<dbReference type="OrthoDB" id="3169698at2"/>
<sequence length="682" mass="73335">MTWIGLMPLTIVMIAWLLAPGYVIGRCARLGRVHALSVAAPVSVFTISIAAILADRAGIDWGPVPVLVLTAVLAVVLLLTFGVYDHVRKNRRESSREDSAAGEAVTSYTPARAEQINFSPPERQLPRPLLWILTFIGSAALTTVNLMILLGNPRNFSQTFDNVFHLNAVRWVLEHLNGSSLAVAMTSGDQSPSFYPMAWHDTISLGLLTLRSSDAAAGTNAAILSVGAVVWILGCLCLANAALHCSSPGVVAVGFISAGFPSFPFDPIKFGVLYPNFLGIALLPGTIAITIQTLGLGTRKIPAGRGLVLCTLAVGGVSLAHPNSFLSYCLVLLPIMLIWALKLVKQGWHEKSMPATWGPPALLLITTVAVVRLWSLLQPAFDRDAWPPTQSTAQAIGEVLLAAPLEAAPAWIIGAAALIGTIRVITTRQHTWMLASHLVMTFFWVVISAWELGPLRTALVGGFYSDPHRIADTLPVTILPLAALGASWFGSMLSYRAKRVWFSREHRGTAWVDPLLIAVEVVALLYFTQYSGTVRQAVGKGIVTYQVTEGANLVDTEELALIERIPDMVPSGSVIATTPYNGASMVYALKGTATTTTHIHYTWTRDVTIINEHLDEAATDPEVCPALERLNVDYALDFGTDEVNSGARSSDYPGFDSLATSPGFEVVASEGHAVLYRITACN</sequence>
<accession>A0A383S5G6</accession>
<dbReference type="InterPro" id="IPR046671">
    <property type="entry name" value="DUF6541"/>
</dbReference>
<dbReference type="RefSeq" id="WP_126464137.1">
    <property type="nucleotide sequence ID" value="NZ_LR134442.1"/>
</dbReference>
<reference evidence="2" key="1">
    <citation type="submission" date="2018-08" db="EMBL/GenBank/DDBJ databases">
        <authorList>
            <person name="Hornung B."/>
        </authorList>
    </citation>
    <scope>NUCLEOTIDE SEQUENCE [LARGE SCALE GENOMIC DNA]</scope>
</reference>
<name>A0A383S5G6_9ACTN</name>
<keyword evidence="2" id="KW-1185">Reference proteome</keyword>
<dbReference type="AlphaFoldDB" id="A0A383S5G6"/>
<gene>
    <name evidence="1" type="ORF">PROPAUS_0397</name>
</gene>
<dbReference type="Proteomes" id="UP000263928">
    <property type="component" value="Unassembled WGS sequence"/>
</dbReference>
<proteinExistence type="predicted"/>
<organism evidence="1 2">
    <name type="scientific">Propionibacterium australiense</name>
    <dbReference type="NCBI Taxonomy" id="119981"/>
    <lineage>
        <taxon>Bacteria</taxon>
        <taxon>Bacillati</taxon>
        <taxon>Actinomycetota</taxon>
        <taxon>Actinomycetes</taxon>
        <taxon>Propionibacteriales</taxon>
        <taxon>Propionibacteriaceae</taxon>
        <taxon>Propionibacterium</taxon>
    </lineage>
</organism>